<organism evidence="6 7">
    <name type="scientific">Lacticaseibacillus mingshuiensis</name>
    <dbReference type="NCBI Taxonomy" id="2799574"/>
    <lineage>
        <taxon>Bacteria</taxon>
        <taxon>Bacillati</taxon>
        <taxon>Bacillota</taxon>
        <taxon>Bacilli</taxon>
        <taxon>Lactobacillales</taxon>
        <taxon>Lactobacillaceae</taxon>
        <taxon>Lacticaseibacillus</taxon>
    </lineage>
</organism>
<evidence type="ECO:0000256" key="2">
    <source>
        <dbReference type="ARBA" id="ARBA00023125"/>
    </source>
</evidence>
<dbReference type="RefSeq" id="WP_203626240.1">
    <property type="nucleotide sequence ID" value="NZ_BOLQ01000003.1"/>
</dbReference>
<feature type="domain" description="HTH marR-type" evidence="5">
    <location>
        <begin position="18"/>
        <end position="143"/>
    </location>
</feature>
<dbReference type="InterPro" id="IPR039422">
    <property type="entry name" value="MarR/SlyA-like"/>
</dbReference>
<accession>A0ABW4CHE5</accession>
<evidence type="ECO:0000256" key="1">
    <source>
        <dbReference type="ARBA" id="ARBA00023015"/>
    </source>
</evidence>
<evidence type="ECO:0000256" key="4">
    <source>
        <dbReference type="SAM" id="MobiDB-lite"/>
    </source>
</evidence>
<dbReference type="SMART" id="SM00347">
    <property type="entry name" value="HTH_MARR"/>
    <property type="match status" value="1"/>
</dbReference>
<feature type="region of interest" description="Disordered" evidence="4">
    <location>
        <begin position="154"/>
        <end position="235"/>
    </location>
</feature>
<evidence type="ECO:0000256" key="3">
    <source>
        <dbReference type="ARBA" id="ARBA00023163"/>
    </source>
</evidence>
<dbReference type="Gene3D" id="1.10.10.10">
    <property type="entry name" value="Winged helix-like DNA-binding domain superfamily/Winged helix DNA-binding domain"/>
    <property type="match status" value="1"/>
</dbReference>
<keyword evidence="7" id="KW-1185">Reference proteome</keyword>
<dbReference type="PANTHER" id="PTHR33164">
    <property type="entry name" value="TRANSCRIPTIONAL REGULATOR, MARR FAMILY"/>
    <property type="match status" value="1"/>
</dbReference>
<dbReference type="InterPro" id="IPR036388">
    <property type="entry name" value="WH-like_DNA-bd_sf"/>
</dbReference>
<comment type="caution">
    <text evidence="6">The sequence shown here is derived from an EMBL/GenBank/DDBJ whole genome shotgun (WGS) entry which is preliminary data.</text>
</comment>
<feature type="compositionally biased region" description="Basic and acidic residues" evidence="4">
    <location>
        <begin position="225"/>
        <end position="235"/>
    </location>
</feature>
<dbReference type="InterPro" id="IPR011991">
    <property type="entry name" value="ArsR-like_HTH"/>
</dbReference>
<dbReference type="EMBL" id="JBHTOC010000004">
    <property type="protein sequence ID" value="MFD1429311.1"/>
    <property type="molecule type" value="Genomic_DNA"/>
</dbReference>
<feature type="compositionally biased region" description="Gly residues" evidence="4">
    <location>
        <begin position="200"/>
        <end position="209"/>
    </location>
</feature>
<protein>
    <submittedName>
        <fullName evidence="6">MarR family winged helix-turn-helix transcriptional regulator</fullName>
    </submittedName>
</protein>
<name>A0ABW4CHE5_9LACO</name>
<dbReference type="Proteomes" id="UP001597196">
    <property type="component" value="Unassembled WGS sequence"/>
</dbReference>
<evidence type="ECO:0000313" key="7">
    <source>
        <dbReference type="Proteomes" id="UP001597196"/>
    </source>
</evidence>
<dbReference type="SUPFAM" id="SSF46785">
    <property type="entry name" value="Winged helix' DNA-binding domain"/>
    <property type="match status" value="1"/>
</dbReference>
<dbReference type="CDD" id="cd00090">
    <property type="entry name" value="HTH_ARSR"/>
    <property type="match status" value="1"/>
</dbReference>
<dbReference type="Pfam" id="PF01047">
    <property type="entry name" value="MarR"/>
    <property type="match status" value="1"/>
</dbReference>
<reference evidence="7" key="1">
    <citation type="journal article" date="2019" name="Int. J. Syst. Evol. Microbiol.">
        <title>The Global Catalogue of Microorganisms (GCM) 10K type strain sequencing project: providing services to taxonomists for standard genome sequencing and annotation.</title>
        <authorList>
            <consortium name="The Broad Institute Genomics Platform"/>
            <consortium name="The Broad Institute Genome Sequencing Center for Infectious Disease"/>
            <person name="Wu L."/>
            <person name="Ma J."/>
        </authorList>
    </citation>
    <scope>NUCLEOTIDE SEQUENCE [LARGE SCALE GENOMIC DNA]</scope>
    <source>
        <strain evidence="7">CCM 8980</strain>
    </source>
</reference>
<dbReference type="PRINTS" id="PR00598">
    <property type="entry name" value="HTHMARR"/>
</dbReference>
<dbReference type="InterPro" id="IPR023187">
    <property type="entry name" value="Tscrpt_reg_MarR-type_CS"/>
</dbReference>
<dbReference type="InterPro" id="IPR036390">
    <property type="entry name" value="WH_DNA-bd_sf"/>
</dbReference>
<dbReference type="PROSITE" id="PS50995">
    <property type="entry name" value="HTH_MARR_2"/>
    <property type="match status" value="1"/>
</dbReference>
<keyword evidence="3" id="KW-0804">Transcription</keyword>
<evidence type="ECO:0000313" key="6">
    <source>
        <dbReference type="EMBL" id="MFD1429311.1"/>
    </source>
</evidence>
<dbReference type="PANTHER" id="PTHR33164:SF43">
    <property type="entry name" value="HTH-TYPE TRANSCRIPTIONAL REPRESSOR YETL"/>
    <property type="match status" value="1"/>
</dbReference>
<feature type="compositionally biased region" description="Gly residues" evidence="4">
    <location>
        <begin position="164"/>
        <end position="186"/>
    </location>
</feature>
<keyword evidence="2" id="KW-0238">DNA-binding</keyword>
<keyword evidence="1" id="KW-0805">Transcription regulation</keyword>
<proteinExistence type="predicted"/>
<sequence>MSEKEETLLKQFSQLFDHGQLMYLLMQSRRRQGDWRENMRGPQRLLRLMKDKPEWTNAEISEALDIKPSSVSALVSRLEEAELVERHASAQDGRVMLISLTEKGKNVIADAENSHETEATKVFAALTEEEQTELSALMAKLLKNLDDQDTVNEATGWEPPFGSRGFGGRGPWNGGRPGPWNGGRPGQGTWNGRPAQGSWHGRGGQGFGPGAWQQGRGPQDFGGRGQDDSDDKPRA</sequence>
<evidence type="ECO:0000259" key="5">
    <source>
        <dbReference type="PROSITE" id="PS50995"/>
    </source>
</evidence>
<dbReference type="InterPro" id="IPR000835">
    <property type="entry name" value="HTH_MarR-typ"/>
</dbReference>
<gene>
    <name evidence="6" type="ORF">ACFQ4P_03475</name>
</gene>
<dbReference type="PROSITE" id="PS01117">
    <property type="entry name" value="HTH_MARR_1"/>
    <property type="match status" value="1"/>
</dbReference>